<comment type="caution">
    <text evidence="1">The sequence shown here is derived from an EMBL/GenBank/DDBJ whole genome shotgun (WGS) entry which is preliminary data.</text>
</comment>
<organism evidence="1 2">
    <name type="scientific">Persea americana</name>
    <name type="common">Avocado</name>
    <dbReference type="NCBI Taxonomy" id="3435"/>
    <lineage>
        <taxon>Eukaryota</taxon>
        <taxon>Viridiplantae</taxon>
        <taxon>Streptophyta</taxon>
        <taxon>Embryophyta</taxon>
        <taxon>Tracheophyta</taxon>
        <taxon>Spermatophyta</taxon>
        <taxon>Magnoliopsida</taxon>
        <taxon>Magnoliidae</taxon>
        <taxon>Laurales</taxon>
        <taxon>Lauraceae</taxon>
        <taxon>Persea</taxon>
    </lineage>
</organism>
<sequence length="330" mass="34796">MDGGNNMPVQDQMSGGDHVHMLAAAAAMSMPGLIDGVQGSGAAGDPQLVQVVAAAPMQAHYIQQGVGIEEEQGGVGDGGGGAGDGGASGGMVVEVAAEQEQQVGVATRSQTANQLTLSFQGEVYVFESVSPEKVQAVLLLLGGREVPTGSASASHQNNNRGNVPERAASLIRFREKRKERNYEKKVRYNVRKQVALRMQRYKGQFTSSKVTEEGTPEERLALKSSQSPTRVTECTHCGISHKATPMMRRGPEGPRTLCNACGLKWANKGTLRDLSKGTPGSTHNPVAHLNDEVEAMDVQPLHTGAMPQGDEAVLQTPPPSKAAANGHEDS</sequence>
<dbReference type="EMBL" id="CM056811">
    <property type="protein sequence ID" value="KAJ8634523.1"/>
    <property type="molecule type" value="Genomic_DNA"/>
</dbReference>
<accession>A0ACC2LM95</accession>
<gene>
    <name evidence="1" type="ORF">MRB53_008790</name>
</gene>
<dbReference type="Proteomes" id="UP001234297">
    <property type="component" value="Chromosome 3"/>
</dbReference>
<evidence type="ECO:0000313" key="1">
    <source>
        <dbReference type="EMBL" id="KAJ8634523.1"/>
    </source>
</evidence>
<proteinExistence type="predicted"/>
<name>A0ACC2LM95_PERAE</name>
<protein>
    <submittedName>
        <fullName evidence="1">Uncharacterized protein</fullName>
    </submittedName>
</protein>
<evidence type="ECO:0000313" key="2">
    <source>
        <dbReference type="Proteomes" id="UP001234297"/>
    </source>
</evidence>
<reference evidence="1 2" key="1">
    <citation type="journal article" date="2022" name="Hortic Res">
        <title>A haplotype resolved chromosomal level avocado genome allows analysis of novel avocado genes.</title>
        <authorList>
            <person name="Nath O."/>
            <person name="Fletcher S.J."/>
            <person name="Hayward A."/>
            <person name="Shaw L.M."/>
            <person name="Masouleh A.K."/>
            <person name="Furtado A."/>
            <person name="Henry R.J."/>
            <person name="Mitter N."/>
        </authorList>
    </citation>
    <scope>NUCLEOTIDE SEQUENCE [LARGE SCALE GENOMIC DNA]</scope>
    <source>
        <strain evidence="2">cv. Hass</strain>
    </source>
</reference>
<keyword evidence="2" id="KW-1185">Reference proteome</keyword>